<dbReference type="AlphaFoldDB" id="A0A8B0SIK6"/>
<accession>A0A8B0SIK6</accession>
<dbReference type="EMBL" id="CP072748">
    <property type="protein sequence ID" value="QTX10629.1"/>
    <property type="molecule type" value="Genomic_DNA"/>
</dbReference>
<sequence length="68" mass="7229">MTETNPADETNPPKPAKAKRIDVIVLRGIGGEDGNMIFPSNPPVPVSLPIAMAKRLQDAGAVKVHIED</sequence>
<organism evidence="1">
    <name type="scientific">Thiothrix fructosivorans</name>
    <dbReference type="NCBI Taxonomy" id="111770"/>
    <lineage>
        <taxon>Bacteria</taxon>
        <taxon>Pseudomonadati</taxon>
        <taxon>Pseudomonadota</taxon>
        <taxon>Gammaproteobacteria</taxon>
        <taxon>Thiotrichales</taxon>
        <taxon>Thiotrichaceae</taxon>
        <taxon>Thiothrix</taxon>
    </lineage>
</organism>
<gene>
    <name evidence="1" type="ORF">J1836_019025</name>
</gene>
<evidence type="ECO:0000313" key="1">
    <source>
        <dbReference type="EMBL" id="QTX10629.1"/>
    </source>
</evidence>
<name>A0A8B0SIK6_9GAMM</name>
<protein>
    <submittedName>
        <fullName evidence="1">Uncharacterized protein</fullName>
    </submittedName>
</protein>
<proteinExistence type="predicted"/>
<reference evidence="1" key="1">
    <citation type="submission" date="2021-04" db="EMBL/GenBank/DDBJ databases">
        <title>Complete Genome and methylome analysis of Thiothrix fructosivorans ATCC 49748.</title>
        <authorList>
            <person name="Fomenkov A."/>
            <person name="Sun L."/>
            <person name="Vincze T."/>
            <person name="Grabovich M.Y."/>
            <person name="Roberts R.J."/>
        </authorList>
    </citation>
    <scope>NUCLEOTIDE SEQUENCE</scope>
    <source>
        <strain evidence="1">ATCC 49748</strain>
    </source>
</reference>